<dbReference type="Proteomes" id="UP000765509">
    <property type="component" value="Unassembled WGS sequence"/>
</dbReference>
<dbReference type="AlphaFoldDB" id="A0A9Q3FG57"/>
<sequence>MEYKTSIHPSTGKTKEMLEKVWNLRLPYDALKKDLVDIHPTESTFKLMLEKARHHANRCMQDAFNQAKERWDKSHKPPDFKLGDLVLV</sequence>
<keyword evidence="2" id="KW-1185">Reference proteome</keyword>
<proteinExistence type="predicted"/>
<comment type="caution">
    <text evidence="1">The sequence shown here is derived from an EMBL/GenBank/DDBJ whole genome shotgun (WGS) entry which is preliminary data.</text>
</comment>
<protein>
    <submittedName>
        <fullName evidence="1">Uncharacterized protein</fullName>
    </submittedName>
</protein>
<reference evidence="1" key="1">
    <citation type="submission" date="2021-03" db="EMBL/GenBank/DDBJ databases">
        <title>Draft genome sequence of rust myrtle Austropuccinia psidii MF-1, a brazilian biotype.</title>
        <authorList>
            <person name="Quecine M.C."/>
            <person name="Pachon D.M.R."/>
            <person name="Bonatelli M.L."/>
            <person name="Correr F.H."/>
            <person name="Franceschini L.M."/>
            <person name="Leite T.F."/>
            <person name="Margarido G.R.A."/>
            <person name="Almeida C.A."/>
            <person name="Ferrarezi J.A."/>
            <person name="Labate C.A."/>
        </authorList>
    </citation>
    <scope>NUCLEOTIDE SEQUENCE</scope>
    <source>
        <strain evidence="1">MF-1</strain>
    </source>
</reference>
<gene>
    <name evidence="1" type="ORF">O181_078244</name>
</gene>
<name>A0A9Q3FG57_9BASI</name>
<evidence type="ECO:0000313" key="2">
    <source>
        <dbReference type="Proteomes" id="UP000765509"/>
    </source>
</evidence>
<organism evidence="1 2">
    <name type="scientific">Austropuccinia psidii MF-1</name>
    <dbReference type="NCBI Taxonomy" id="1389203"/>
    <lineage>
        <taxon>Eukaryota</taxon>
        <taxon>Fungi</taxon>
        <taxon>Dikarya</taxon>
        <taxon>Basidiomycota</taxon>
        <taxon>Pucciniomycotina</taxon>
        <taxon>Pucciniomycetes</taxon>
        <taxon>Pucciniales</taxon>
        <taxon>Sphaerophragmiaceae</taxon>
        <taxon>Austropuccinia</taxon>
    </lineage>
</organism>
<accession>A0A9Q3FG57</accession>
<dbReference type="EMBL" id="AVOT02043106">
    <property type="protein sequence ID" value="MBW0538529.1"/>
    <property type="molecule type" value="Genomic_DNA"/>
</dbReference>
<evidence type="ECO:0000313" key="1">
    <source>
        <dbReference type="EMBL" id="MBW0538529.1"/>
    </source>
</evidence>